<reference evidence="4" key="1">
    <citation type="submission" date="2016-06" db="UniProtKB">
        <authorList>
            <consortium name="WormBaseParasite"/>
        </authorList>
    </citation>
    <scope>IDENTIFICATION</scope>
</reference>
<feature type="compositionally biased region" description="Polar residues" evidence="1">
    <location>
        <begin position="185"/>
        <end position="205"/>
    </location>
</feature>
<evidence type="ECO:0000313" key="2">
    <source>
        <dbReference type="EMBL" id="VDM43882.1"/>
    </source>
</evidence>
<dbReference type="EMBL" id="UYWY01021322">
    <property type="protein sequence ID" value="VDM43882.1"/>
    <property type="molecule type" value="Genomic_DNA"/>
</dbReference>
<reference evidence="2 3" key="2">
    <citation type="submission" date="2018-11" db="EMBL/GenBank/DDBJ databases">
        <authorList>
            <consortium name="Pathogen Informatics"/>
        </authorList>
    </citation>
    <scope>NUCLEOTIDE SEQUENCE [LARGE SCALE GENOMIC DNA]</scope>
</reference>
<dbReference type="WBParaSite" id="TCNE_0001256101-mRNA-1">
    <property type="protein sequence ID" value="TCNE_0001256101-mRNA-1"/>
    <property type="gene ID" value="TCNE_0001256101"/>
</dbReference>
<evidence type="ECO:0000256" key="1">
    <source>
        <dbReference type="SAM" id="MobiDB-lite"/>
    </source>
</evidence>
<name>A0A183UVP1_TOXCA</name>
<dbReference type="AlphaFoldDB" id="A0A183UVP1"/>
<organism evidence="3 4">
    <name type="scientific">Toxocara canis</name>
    <name type="common">Canine roundworm</name>
    <dbReference type="NCBI Taxonomy" id="6265"/>
    <lineage>
        <taxon>Eukaryota</taxon>
        <taxon>Metazoa</taxon>
        <taxon>Ecdysozoa</taxon>
        <taxon>Nematoda</taxon>
        <taxon>Chromadorea</taxon>
        <taxon>Rhabditida</taxon>
        <taxon>Spirurina</taxon>
        <taxon>Ascaridomorpha</taxon>
        <taxon>Ascaridoidea</taxon>
        <taxon>Toxocaridae</taxon>
        <taxon>Toxocara</taxon>
    </lineage>
</organism>
<gene>
    <name evidence="2" type="ORF">TCNE_LOCUS12561</name>
</gene>
<accession>A0A183UVP1</accession>
<keyword evidence="3" id="KW-1185">Reference proteome</keyword>
<sequence length="225" mass="25114">MVKEIGEHRASVKAKIKVVKAVGEYCERLNAVPLLQMMMQVKLKKPQVKLIATVNAIPSPLLPDSPNLGPYKLFYQSAMSASIMKSRQVHDDIAETDGDEEEEETKESFSFLGQRLLIHQKVFLMSKYWQVPAKELRGSQRKSQRNAKTSPALAMDHGSSDRCGNISRESMASLDSRKMLVVKTASASSRNQRATSGSEKQNNGNDGKKTRQNKDCGMIGNEQWN</sequence>
<protein>
    <submittedName>
        <fullName evidence="4">Adaptin_N domain-containing protein</fullName>
    </submittedName>
</protein>
<proteinExistence type="predicted"/>
<feature type="region of interest" description="Disordered" evidence="1">
    <location>
        <begin position="135"/>
        <end position="225"/>
    </location>
</feature>
<evidence type="ECO:0000313" key="4">
    <source>
        <dbReference type="WBParaSite" id="TCNE_0001256101-mRNA-1"/>
    </source>
</evidence>
<evidence type="ECO:0000313" key="3">
    <source>
        <dbReference type="Proteomes" id="UP000050794"/>
    </source>
</evidence>
<dbReference type="Proteomes" id="UP000050794">
    <property type="component" value="Unassembled WGS sequence"/>
</dbReference>